<evidence type="ECO:0000256" key="1">
    <source>
        <dbReference type="ARBA" id="ARBA00008601"/>
    </source>
</evidence>
<dbReference type="PROSITE" id="PS50054">
    <property type="entry name" value="TYR_PHOSPHATASE_DUAL"/>
    <property type="match status" value="1"/>
</dbReference>
<evidence type="ECO:0000256" key="2">
    <source>
        <dbReference type="ARBA" id="ARBA00022801"/>
    </source>
</evidence>
<reference evidence="7 8" key="1">
    <citation type="submission" date="2024-03" db="EMBL/GenBank/DDBJ databases">
        <title>The Acrasis kona genome and developmental transcriptomes reveal deep origins of eukaryotic multicellular pathways.</title>
        <authorList>
            <person name="Sheikh S."/>
            <person name="Fu C.-J."/>
            <person name="Brown M.W."/>
            <person name="Baldauf S.L."/>
        </authorList>
    </citation>
    <scope>NUCLEOTIDE SEQUENCE [LARGE SCALE GENOMIC DNA]</scope>
    <source>
        <strain evidence="7 8">ATCC MYA-3509</strain>
    </source>
</reference>
<dbReference type="SUPFAM" id="SSF52821">
    <property type="entry name" value="Rhodanese/Cell cycle control phosphatase"/>
    <property type="match status" value="1"/>
</dbReference>
<dbReference type="Pfam" id="PF00782">
    <property type="entry name" value="DSPc"/>
    <property type="match status" value="1"/>
</dbReference>
<feature type="domain" description="Tyrosine specific protein phosphatases" evidence="6">
    <location>
        <begin position="187"/>
        <end position="245"/>
    </location>
</feature>
<comment type="caution">
    <text evidence="7">The sequence shown here is derived from an EMBL/GenBank/DDBJ whole genome shotgun (WGS) entry which is preliminary data.</text>
</comment>
<sequence length="298" mass="34032">MDTISASSLYNMIISRRSDFIIIDSRKDIESYERNKIQSSVYFADDALKSYCARNKGKNKTIILYGEEDVHTFDTTSLNIPPNFIVKKLNSTFSDLESTNIGKLICTASSEQHFVRTSSNTIYPSEIIPDFLYLGSSDHSRNTEVLQQLGITHVLNLTCNDVQDSYTDSFVRKHIQITDLPSTEIIHHFSQAIDFIESCKSSGGKILIHCMMGISRSASFTIAYLMKSHGTMNLKQAYDYVKERRTMINPNPGFERQLRTYELQLYPHLAQSSLQEATRTKLSFFEKNGPPFQNKEKN</sequence>
<dbReference type="PANTHER" id="PTHR10159">
    <property type="entry name" value="DUAL SPECIFICITY PROTEIN PHOSPHATASE"/>
    <property type="match status" value="1"/>
</dbReference>
<keyword evidence="3" id="KW-0904">Protein phosphatase</keyword>
<protein>
    <submittedName>
        <fullName evidence="7">Rhodanese domain-containing dual specificity protein phosphatase</fullName>
    </submittedName>
</protein>
<proteinExistence type="inferred from homology"/>
<accession>A0AAW2ZN41</accession>
<keyword evidence="8" id="KW-1185">Reference proteome</keyword>
<comment type="similarity">
    <text evidence="1">Belongs to the protein-tyrosine phosphatase family. Non-receptor class dual specificity subfamily.</text>
</comment>
<dbReference type="InterPro" id="IPR036873">
    <property type="entry name" value="Rhodanese-like_dom_sf"/>
</dbReference>
<organism evidence="7 8">
    <name type="scientific">Acrasis kona</name>
    <dbReference type="NCBI Taxonomy" id="1008807"/>
    <lineage>
        <taxon>Eukaryota</taxon>
        <taxon>Discoba</taxon>
        <taxon>Heterolobosea</taxon>
        <taxon>Tetramitia</taxon>
        <taxon>Eutetramitia</taxon>
        <taxon>Acrasidae</taxon>
        <taxon>Acrasis</taxon>
    </lineage>
</organism>
<dbReference type="PROSITE" id="PS00383">
    <property type="entry name" value="TYR_PHOSPHATASE_1"/>
    <property type="match status" value="1"/>
</dbReference>
<dbReference type="FunFam" id="3.90.190.10:FF:000004">
    <property type="entry name" value="Protein phosphatase Slingshot homolog 2"/>
    <property type="match status" value="1"/>
</dbReference>
<dbReference type="SUPFAM" id="SSF52799">
    <property type="entry name" value="(Phosphotyrosine protein) phosphatases II"/>
    <property type="match status" value="1"/>
</dbReference>
<comment type="catalytic activity">
    <reaction evidence="4">
        <text>O-phospho-L-threonyl-[protein] + H2O = L-threonyl-[protein] + phosphate</text>
        <dbReference type="Rhea" id="RHEA:47004"/>
        <dbReference type="Rhea" id="RHEA-COMP:11060"/>
        <dbReference type="Rhea" id="RHEA-COMP:11605"/>
        <dbReference type="ChEBI" id="CHEBI:15377"/>
        <dbReference type="ChEBI" id="CHEBI:30013"/>
        <dbReference type="ChEBI" id="CHEBI:43474"/>
        <dbReference type="ChEBI" id="CHEBI:61977"/>
        <dbReference type="EC" id="3.1.3.16"/>
    </reaction>
</comment>
<dbReference type="GO" id="GO:0043409">
    <property type="term" value="P:negative regulation of MAPK cascade"/>
    <property type="evidence" value="ECO:0007669"/>
    <property type="project" value="TreeGrafter"/>
</dbReference>
<evidence type="ECO:0000259" key="5">
    <source>
        <dbReference type="PROSITE" id="PS50054"/>
    </source>
</evidence>
<dbReference type="GO" id="GO:0004722">
    <property type="term" value="F:protein serine/threonine phosphatase activity"/>
    <property type="evidence" value="ECO:0007669"/>
    <property type="project" value="UniProtKB-EC"/>
</dbReference>
<dbReference type="InterPro" id="IPR000387">
    <property type="entry name" value="Tyr_Pase_dom"/>
</dbReference>
<keyword evidence="2" id="KW-0378">Hydrolase</keyword>
<dbReference type="PROSITE" id="PS50056">
    <property type="entry name" value="TYR_PHOSPHATASE_2"/>
    <property type="match status" value="1"/>
</dbReference>
<dbReference type="Proteomes" id="UP001431209">
    <property type="component" value="Unassembled WGS sequence"/>
</dbReference>
<evidence type="ECO:0000259" key="6">
    <source>
        <dbReference type="PROSITE" id="PS50056"/>
    </source>
</evidence>
<evidence type="ECO:0000256" key="3">
    <source>
        <dbReference type="ARBA" id="ARBA00022912"/>
    </source>
</evidence>
<dbReference type="EMBL" id="JAOPGA020001709">
    <property type="protein sequence ID" value="KAL0490692.1"/>
    <property type="molecule type" value="Genomic_DNA"/>
</dbReference>
<evidence type="ECO:0000256" key="4">
    <source>
        <dbReference type="ARBA" id="ARBA00048336"/>
    </source>
</evidence>
<dbReference type="InterPro" id="IPR020422">
    <property type="entry name" value="TYR_PHOSPHATASE_DUAL_dom"/>
</dbReference>
<dbReference type="InterPro" id="IPR016130">
    <property type="entry name" value="Tyr_Pase_AS"/>
</dbReference>
<gene>
    <name evidence="7" type="ORF">AKO1_009699</name>
</gene>
<dbReference type="AlphaFoldDB" id="A0AAW2ZN41"/>
<name>A0AAW2ZN41_9EUKA</name>
<dbReference type="InterPro" id="IPR029021">
    <property type="entry name" value="Prot-tyrosine_phosphatase-like"/>
</dbReference>
<evidence type="ECO:0000313" key="8">
    <source>
        <dbReference type="Proteomes" id="UP001431209"/>
    </source>
</evidence>
<dbReference type="InterPro" id="IPR000340">
    <property type="entry name" value="Dual-sp_phosphatase_cat-dom"/>
</dbReference>
<dbReference type="GO" id="GO:0005737">
    <property type="term" value="C:cytoplasm"/>
    <property type="evidence" value="ECO:0007669"/>
    <property type="project" value="TreeGrafter"/>
</dbReference>
<feature type="domain" description="Tyrosine-protein phosphatase" evidence="5">
    <location>
        <begin position="123"/>
        <end position="267"/>
    </location>
</feature>
<evidence type="ECO:0000313" key="7">
    <source>
        <dbReference type="EMBL" id="KAL0490692.1"/>
    </source>
</evidence>
<dbReference type="SMART" id="SM00195">
    <property type="entry name" value="DSPc"/>
    <property type="match status" value="1"/>
</dbReference>
<dbReference type="PANTHER" id="PTHR10159:SF529">
    <property type="entry name" value="TYROSINE-PROTEIN PHOSPHATASE DOMAIN-CONTAINING PROTEIN"/>
    <property type="match status" value="1"/>
</dbReference>
<dbReference type="Gene3D" id="3.90.190.10">
    <property type="entry name" value="Protein tyrosine phosphatase superfamily"/>
    <property type="match status" value="1"/>
</dbReference>
<dbReference type="CDD" id="cd14498">
    <property type="entry name" value="DSP"/>
    <property type="match status" value="1"/>
</dbReference>